<proteinExistence type="predicted"/>
<dbReference type="InterPro" id="IPR021647">
    <property type="entry name" value="CusF_Ec"/>
</dbReference>
<feature type="chain" id="PRO_5038953897" evidence="2">
    <location>
        <begin position="27"/>
        <end position="118"/>
    </location>
</feature>
<evidence type="ECO:0000313" key="4">
    <source>
        <dbReference type="Proteomes" id="UP000886602"/>
    </source>
</evidence>
<comment type="caution">
    <text evidence="3">The sequence shown here is derived from an EMBL/GenBank/DDBJ whole genome shotgun (WGS) entry which is preliminary data.</text>
</comment>
<protein>
    <submittedName>
        <fullName evidence="3">Copper-binding protein</fullName>
    </submittedName>
</protein>
<feature type="signal peptide" evidence="2">
    <location>
        <begin position="1"/>
        <end position="26"/>
    </location>
</feature>
<evidence type="ECO:0000313" key="3">
    <source>
        <dbReference type="EMBL" id="MBK7423872.1"/>
    </source>
</evidence>
<dbReference type="Proteomes" id="UP000886602">
    <property type="component" value="Unassembled WGS sequence"/>
</dbReference>
<name>A0A9D7I978_9RHOO</name>
<evidence type="ECO:0000256" key="1">
    <source>
        <dbReference type="SAM" id="MobiDB-lite"/>
    </source>
</evidence>
<organism evidence="3 4">
    <name type="scientific">Candidatus Propionivibrio dominans</name>
    <dbReference type="NCBI Taxonomy" id="2954373"/>
    <lineage>
        <taxon>Bacteria</taxon>
        <taxon>Pseudomonadati</taxon>
        <taxon>Pseudomonadota</taxon>
        <taxon>Betaproteobacteria</taxon>
        <taxon>Rhodocyclales</taxon>
        <taxon>Rhodocyclaceae</taxon>
        <taxon>Propionivibrio</taxon>
    </lineage>
</organism>
<dbReference type="AlphaFoldDB" id="A0A9D7I978"/>
<gene>
    <name evidence="3" type="ORF">IPJ48_12620</name>
</gene>
<dbReference type="Pfam" id="PF11604">
    <property type="entry name" value="CusF_Ec"/>
    <property type="match status" value="1"/>
</dbReference>
<sequence>MKRQHGIITAALATIFSLLPATSPFAGSQDEHAGHRAQSTPASESSLSEGVVRKADKAAGKVTIAHGPLPNLKMPAMTMVFRVKDAAWLDRMQVDSTIRFQAESINGVLTIVHLESAK</sequence>
<evidence type="ECO:0000256" key="2">
    <source>
        <dbReference type="SAM" id="SignalP"/>
    </source>
</evidence>
<reference evidence="3" key="1">
    <citation type="submission" date="2020-10" db="EMBL/GenBank/DDBJ databases">
        <title>Connecting structure to function with the recovery of over 1000 high-quality activated sludge metagenome-assembled genomes encoding full-length rRNA genes using long-read sequencing.</title>
        <authorList>
            <person name="Singleton C.M."/>
            <person name="Petriglieri F."/>
            <person name="Kristensen J.M."/>
            <person name="Kirkegaard R.H."/>
            <person name="Michaelsen T.Y."/>
            <person name="Andersen M.H."/>
            <person name="Karst S.M."/>
            <person name="Dueholm M.S."/>
            <person name="Nielsen P.H."/>
            <person name="Albertsen M."/>
        </authorList>
    </citation>
    <scope>NUCLEOTIDE SEQUENCE</scope>
    <source>
        <strain evidence="3">EsbW_18-Q3-R4-48_MAXAC.044</strain>
    </source>
</reference>
<dbReference type="EMBL" id="JADJNC010000019">
    <property type="protein sequence ID" value="MBK7423872.1"/>
    <property type="molecule type" value="Genomic_DNA"/>
</dbReference>
<feature type="region of interest" description="Disordered" evidence="1">
    <location>
        <begin position="27"/>
        <end position="53"/>
    </location>
</feature>
<dbReference type="Gene3D" id="2.40.50.320">
    <property type="entry name" value="Copper binding periplasmic protein CusF"/>
    <property type="match status" value="1"/>
</dbReference>
<dbReference type="InterPro" id="IPR042230">
    <property type="entry name" value="CusF_sf"/>
</dbReference>
<feature type="compositionally biased region" description="Polar residues" evidence="1">
    <location>
        <begin position="37"/>
        <end position="48"/>
    </location>
</feature>
<keyword evidence="2" id="KW-0732">Signal</keyword>
<accession>A0A9D7I978</accession>